<feature type="domain" description="Cation efflux protein transmembrane" evidence="7">
    <location>
        <begin position="21"/>
        <end position="194"/>
    </location>
</feature>
<dbReference type="InterPro" id="IPR027469">
    <property type="entry name" value="Cation_efflux_TMD_sf"/>
</dbReference>
<feature type="transmembrane region" description="Helical" evidence="6">
    <location>
        <begin position="80"/>
        <end position="99"/>
    </location>
</feature>
<feature type="transmembrane region" description="Helical" evidence="6">
    <location>
        <begin position="47"/>
        <end position="68"/>
    </location>
</feature>
<accession>A0A917CX67</accession>
<dbReference type="EMBL" id="BMEO01000009">
    <property type="protein sequence ID" value="GGF98612.1"/>
    <property type="molecule type" value="Genomic_DNA"/>
</dbReference>
<proteinExistence type="predicted"/>
<dbReference type="GO" id="GO:0005385">
    <property type="term" value="F:zinc ion transmembrane transporter activity"/>
    <property type="evidence" value="ECO:0007669"/>
    <property type="project" value="TreeGrafter"/>
</dbReference>
<reference evidence="8" key="1">
    <citation type="journal article" date="2014" name="Int. J. Syst. Evol. Microbiol.">
        <title>Complete genome sequence of Corynebacterium casei LMG S-19264T (=DSM 44701T), isolated from a smear-ripened cheese.</title>
        <authorList>
            <consortium name="US DOE Joint Genome Institute (JGI-PGF)"/>
            <person name="Walter F."/>
            <person name="Albersmeier A."/>
            <person name="Kalinowski J."/>
            <person name="Ruckert C."/>
        </authorList>
    </citation>
    <scope>NUCLEOTIDE SEQUENCE</scope>
    <source>
        <strain evidence="8">CGMCC 1.12181</strain>
    </source>
</reference>
<keyword evidence="3" id="KW-0862">Zinc</keyword>
<organism evidence="8 9">
    <name type="scientific">Marinicella pacifica</name>
    <dbReference type="NCBI Taxonomy" id="1171543"/>
    <lineage>
        <taxon>Bacteria</taxon>
        <taxon>Pseudomonadati</taxon>
        <taxon>Pseudomonadota</taxon>
        <taxon>Gammaproteobacteria</taxon>
        <taxon>Lysobacterales</taxon>
        <taxon>Marinicellaceae</taxon>
        <taxon>Marinicella</taxon>
    </lineage>
</organism>
<keyword evidence="3" id="KW-0864">Zinc transport</keyword>
<evidence type="ECO:0000256" key="5">
    <source>
        <dbReference type="ARBA" id="ARBA00023136"/>
    </source>
</evidence>
<dbReference type="Pfam" id="PF01545">
    <property type="entry name" value="Cation_efflux"/>
    <property type="match status" value="1"/>
</dbReference>
<reference evidence="8" key="2">
    <citation type="submission" date="2020-09" db="EMBL/GenBank/DDBJ databases">
        <authorList>
            <person name="Sun Q."/>
            <person name="Zhou Y."/>
        </authorList>
    </citation>
    <scope>NUCLEOTIDE SEQUENCE</scope>
    <source>
        <strain evidence="8">CGMCC 1.12181</strain>
    </source>
</reference>
<name>A0A917CX67_9GAMM</name>
<dbReference type="GO" id="GO:0005886">
    <property type="term" value="C:plasma membrane"/>
    <property type="evidence" value="ECO:0007669"/>
    <property type="project" value="TreeGrafter"/>
</dbReference>
<keyword evidence="9" id="KW-1185">Reference proteome</keyword>
<protein>
    <recommendedName>
        <fullName evidence="7">Cation efflux protein transmembrane domain-containing protein</fullName>
    </recommendedName>
</protein>
<comment type="subcellular location">
    <subcellularLocation>
        <location evidence="1">Membrane</location>
        <topology evidence="1">Multi-pass membrane protein</topology>
    </subcellularLocation>
</comment>
<dbReference type="InterPro" id="IPR050681">
    <property type="entry name" value="CDF/SLC30A"/>
</dbReference>
<feature type="transmembrane region" description="Helical" evidence="6">
    <location>
        <begin position="21"/>
        <end position="41"/>
    </location>
</feature>
<evidence type="ECO:0000256" key="1">
    <source>
        <dbReference type="ARBA" id="ARBA00004141"/>
    </source>
</evidence>
<feature type="transmembrane region" description="Helical" evidence="6">
    <location>
        <begin position="111"/>
        <end position="130"/>
    </location>
</feature>
<evidence type="ECO:0000256" key="6">
    <source>
        <dbReference type="SAM" id="Phobius"/>
    </source>
</evidence>
<evidence type="ECO:0000256" key="2">
    <source>
        <dbReference type="ARBA" id="ARBA00022692"/>
    </source>
</evidence>
<keyword evidence="3" id="KW-0813">Transport</keyword>
<dbReference type="AlphaFoldDB" id="A0A917CX67"/>
<sequence length="205" mass="22085">MGCCETESVLSAQNDRQKRTLIAVLIINALMFAVIVVASWWAGSSALFADAFDNLGDAITYAVSLYAVGRSNTAKAKVAVFKGGLILLGGLLILGQVTYKLFNPAVPIFELMGVFSLVALTANALCLLLLSKHRHEDVNMSSVWACSRNDIVANLSVFVAAGLVWMTQSGWPDLLVAFLLAVYLLRSGLEVINHARENLKPSCSH</sequence>
<dbReference type="Proteomes" id="UP000605253">
    <property type="component" value="Unassembled WGS sequence"/>
</dbReference>
<keyword evidence="2 6" id="KW-0812">Transmembrane</keyword>
<evidence type="ECO:0000313" key="9">
    <source>
        <dbReference type="Proteomes" id="UP000605253"/>
    </source>
</evidence>
<dbReference type="Gene3D" id="1.20.1510.10">
    <property type="entry name" value="Cation efflux protein transmembrane domain"/>
    <property type="match status" value="1"/>
</dbReference>
<dbReference type="PANTHER" id="PTHR11562:SF17">
    <property type="entry name" value="RE54080P-RELATED"/>
    <property type="match status" value="1"/>
</dbReference>
<keyword evidence="3" id="KW-0406">Ion transport</keyword>
<dbReference type="SUPFAM" id="SSF161111">
    <property type="entry name" value="Cation efflux protein transmembrane domain-like"/>
    <property type="match status" value="1"/>
</dbReference>
<keyword evidence="5 6" id="KW-0472">Membrane</keyword>
<gene>
    <name evidence="8" type="ORF">GCM10011365_19840</name>
</gene>
<keyword evidence="4 6" id="KW-1133">Transmembrane helix</keyword>
<feature type="transmembrane region" description="Helical" evidence="6">
    <location>
        <begin position="151"/>
        <end position="168"/>
    </location>
</feature>
<dbReference type="PANTHER" id="PTHR11562">
    <property type="entry name" value="CATION EFFLUX PROTEIN/ ZINC TRANSPORTER"/>
    <property type="match status" value="1"/>
</dbReference>
<evidence type="ECO:0000259" key="7">
    <source>
        <dbReference type="Pfam" id="PF01545"/>
    </source>
</evidence>
<evidence type="ECO:0000256" key="4">
    <source>
        <dbReference type="ARBA" id="ARBA00022989"/>
    </source>
</evidence>
<dbReference type="RefSeq" id="WP_188365585.1">
    <property type="nucleotide sequence ID" value="NZ_BAABJF010000010.1"/>
</dbReference>
<evidence type="ECO:0000256" key="3">
    <source>
        <dbReference type="ARBA" id="ARBA00022906"/>
    </source>
</evidence>
<evidence type="ECO:0000313" key="8">
    <source>
        <dbReference type="EMBL" id="GGF98612.1"/>
    </source>
</evidence>
<dbReference type="InterPro" id="IPR058533">
    <property type="entry name" value="Cation_efflux_TM"/>
</dbReference>
<comment type="caution">
    <text evidence="8">The sequence shown here is derived from an EMBL/GenBank/DDBJ whole genome shotgun (WGS) entry which is preliminary data.</text>
</comment>